<gene>
    <name evidence="3" type="ORF">HFP15_26605</name>
</gene>
<dbReference type="CDD" id="cd08899">
    <property type="entry name" value="SRPBCC_CalC_Aha1-like_6"/>
    <property type="match status" value="1"/>
</dbReference>
<protein>
    <submittedName>
        <fullName evidence="3">SRPBCC family protein</fullName>
    </submittedName>
</protein>
<evidence type="ECO:0000256" key="1">
    <source>
        <dbReference type="ARBA" id="ARBA00006817"/>
    </source>
</evidence>
<feature type="domain" description="Activator of Hsp90 ATPase homologue 1/2-like C-terminal" evidence="2">
    <location>
        <begin position="27"/>
        <end position="139"/>
    </location>
</feature>
<organism evidence="3 4">
    <name type="scientific">Amycolatopsis acididurans</name>
    <dbReference type="NCBI Taxonomy" id="2724524"/>
    <lineage>
        <taxon>Bacteria</taxon>
        <taxon>Bacillati</taxon>
        <taxon>Actinomycetota</taxon>
        <taxon>Actinomycetes</taxon>
        <taxon>Pseudonocardiales</taxon>
        <taxon>Pseudonocardiaceae</taxon>
        <taxon>Amycolatopsis</taxon>
    </lineage>
</organism>
<keyword evidence="4" id="KW-1185">Reference proteome</keyword>
<dbReference type="Pfam" id="PF08327">
    <property type="entry name" value="AHSA1"/>
    <property type="match status" value="1"/>
</dbReference>
<dbReference type="SUPFAM" id="SSF55961">
    <property type="entry name" value="Bet v1-like"/>
    <property type="match status" value="1"/>
</dbReference>
<dbReference type="InterPro" id="IPR023393">
    <property type="entry name" value="START-like_dom_sf"/>
</dbReference>
<sequence>MMDIAAEINAIRRRVHGRAVVACRTYDAAPGDVWQACTDPGRLARWFLPVTGDLRPGGSYQLQGNAGGEIVRCEPPEVLRVTWIFGEGPASVVEVRLRPGAEGTLLELEHSDLADHQHWDQFGPGAVGVGWDMTLLGLALHVSGHGNPADWGSSGEAREFMTESARAWGVAHVVSGEDPAQAVAAAQRTQAVYVRPQD</sequence>
<reference evidence="3 4" key="1">
    <citation type="submission" date="2020-04" db="EMBL/GenBank/DDBJ databases">
        <title>Novel species.</title>
        <authorList>
            <person name="Teo W.F.A."/>
            <person name="Lipun K."/>
            <person name="Srisuk N."/>
            <person name="Duangmal K."/>
        </authorList>
    </citation>
    <scope>NUCLEOTIDE SEQUENCE [LARGE SCALE GENOMIC DNA]</scope>
    <source>
        <strain evidence="3 4">K13G38</strain>
    </source>
</reference>
<evidence type="ECO:0000259" key="2">
    <source>
        <dbReference type="Pfam" id="PF08327"/>
    </source>
</evidence>
<proteinExistence type="inferred from homology"/>
<dbReference type="Gene3D" id="3.30.530.20">
    <property type="match status" value="1"/>
</dbReference>
<evidence type="ECO:0000313" key="3">
    <source>
        <dbReference type="EMBL" id="NKQ56453.1"/>
    </source>
</evidence>
<comment type="caution">
    <text evidence="3">The sequence shown here is derived from an EMBL/GenBank/DDBJ whole genome shotgun (WGS) entry which is preliminary data.</text>
</comment>
<evidence type="ECO:0000313" key="4">
    <source>
        <dbReference type="Proteomes" id="UP000715441"/>
    </source>
</evidence>
<dbReference type="EMBL" id="JAAXLS010000023">
    <property type="protein sequence ID" value="NKQ56453.1"/>
    <property type="molecule type" value="Genomic_DNA"/>
</dbReference>
<comment type="similarity">
    <text evidence="1">Belongs to the AHA1 family.</text>
</comment>
<name>A0ABX1J9T0_9PSEU</name>
<accession>A0ABX1J9T0</accession>
<dbReference type="InterPro" id="IPR013538">
    <property type="entry name" value="ASHA1/2-like_C"/>
</dbReference>
<dbReference type="Proteomes" id="UP000715441">
    <property type="component" value="Unassembled WGS sequence"/>
</dbReference>